<name>A0A1G2CL33_9BACT</name>
<gene>
    <name evidence="2" type="ORF">A3A43_01085</name>
</gene>
<comment type="caution">
    <text evidence="2">The sequence shown here is derived from an EMBL/GenBank/DDBJ whole genome shotgun (WGS) entry which is preliminary data.</text>
</comment>
<evidence type="ECO:0000256" key="1">
    <source>
        <dbReference type="SAM" id="Phobius"/>
    </source>
</evidence>
<dbReference type="EMBL" id="MHLC01000012">
    <property type="protein sequence ID" value="OGZ01371.1"/>
    <property type="molecule type" value="Genomic_DNA"/>
</dbReference>
<evidence type="ECO:0000313" key="3">
    <source>
        <dbReference type="Proteomes" id="UP000178495"/>
    </source>
</evidence>
<keyword evidence="1" id="KW-0472">Membrane</keyword>
<feature type="transmembrane region" description="Helical" evidence="1">
    <location>
        <begin position="18"/>
        <end position="39"/>
    </location>
</feature>
<proteinExistence type="predicted"/>
<reference evidence="2 3" key="1">
    <citation type="journal article" date="2016" name="Nat. Commun.">
        <title>Thousands of microbial genomes shed light on interconnected biogeochemical processes in an aquifer system.</title>
        <authorList>
            <person name="Anantharaman K."/>
            <person name="Brown C.T."/>
            <person name="Hug L.A."/>
            <person name="Sharon I."/>
            <person name="Castelle C.J."/>
            <person name="Probst A.J."/>
            <person name="Thomas B.C."/>
            <person name="Singh A."/>
            <person name="Wilkins M.J."/>
            <person name="Karaoz U."/>
            <person name="Brodie E.L."/>
            <person name="Williams K.H."/>
            <person name="Hubbard S.S."/>
            <person name="Banfield J.F."/>
        </authorList>
    </citation>
    <scope>NUCLEOTIDE SEQUENCE [LARGE SCALE GENOMIC DNA]</scope>
</reference>
<dbReference type="Proteomes" id="UP000178495">
    <property type="component" value="Unassembled WGS sequence"/>
</dbReference>
<accession>A0A1G2CL33</accession>
<keyword evidence="1" id="KW-0812">Transmembrane</keyword>
<feature type="transmembrane region" description="Helical" evidence="1">
    <location>
        <begin position="137"/>
        <end position="156"/>
    </location>
</feature>
<feature type="transmembrane region" description="Helical" evidence="1">
    <location>
        <begin position="84"/>
        <end position="104"/>
    </location>
</feature>
<sequence>MRQVWNLLVDLWETGNWWVRWAIIVLVGSPFVMLFAALLPHAWAITVVPILAFLPLLAFLGVLIGVFDPLIIAVVLAFGWGRRILALVVGIIVLELALGALLAVTPLANDRPLVPLLVLTVLTWIVLRPVRLGPTVTLRRFAGLATLVLIAIFFLGGREKAEVRARAAGTTAVTTGVAIFGARTPPENAYWSGYVDDAEWKEVKLPAYPNWFQVDPTREVLLILADGNTGEPGGETFHVSRGGAIRAFKDGKIGERVMGVGDNIAGNKFFLRSYETGPTLVTIGVSEKKR</sequence>
<keyword evidence="1" id="KW-1133">Transmembrane helix</keyword>
<evidence type="ECO:0000313" key="2">
    <source>
        <dbReference type="EMBL" id="OGZ01371.1"/>
    </source>
</evidence>
<organism evidence="2 3">
    <name type="scientific">Candidatus Liptonbacteria bacterium RIFCSPLOWO2_01_FULL_56_20</name>
    <dbReference type="NCBI Taxonomy" id="1798652"/>
    <lineage>
        <taxon>Bacteria</taxon>
        <taxon>Candidatus Liptoniibacteriota</taxon>
    </lineage>
</organism>
<protein>
    <submittedName>
        <fullName evidence="2">Uncharacterized protein</fullName>
    </submittedName>
</protein>
<dbReference type="AlphaFoldDB" id="A0A1G2CL33"/>
<feature type="transmembrane region" description="Helical" evidence="1">
    <location>
        <begin position="51"/>
        <end position="78"/>
    </location>
</feature>